<protein>
    <submittedName>
        <fullName evidence="1">YhcH/YjgK/YiaL family protein</fullName>
    </submittedName>
</protein>
<gene>
    <name evidence="1" type="ORF">K8V20_13565</name>
</gene>
<proteinExistence type="predicted"/>
<dbReference type="Pfam" id="PF04074">
    <property type="entry name" value="DUF386"/>
    <property type="match status" value="1"/>
</dbReference>
<sequence length="149" mass="16437">MITDTLHNLPLYRGLHKNLDIAIAWLQTHDPAALPNGRTEIAGNAVFINVMDADLREGEGAAFEYHRRYADLQLDLTGGEHWGWAVRGTEEKPFDEAGDIGFVTGPEEAGGTLGDGRFALFLPGEPHKPSCRTPDCDRLRKAVVKIEML</sequence>
<accession>A0A921IPM1</accession>
<dbReference type="InterPro" id="IPR037012">
    <property type="entry name" value="NanQ/TabA/YiaL_sf"/>
</dbReference>
<dbReference type="NCBIfam" id="TIGR00022">
    <property type="entry name" value="YhcH/YjgK/YiaL family protein"/>
    <property type="match status" value="1"/>
</dbReference>
<dbReference type="PANTHER" id="PTHR34986">
    <property type="entry name" value="EVOLVED BETA-GALACTOSIDASE SUBUNIT BETA"/>
    <property type="match status" value="1"/>
</dbReference>
<dbReference type="Gene3D" id="2.60.120.370">
    <property type="entry name" value="YhcH/YjgK/YiaL"/>
    <property type="match status" value="1"/>
</dbReference>
<dbReference type="InterPro" id="IPR004375">
    <property type="entry name" value="NanQ/TabA/YiaL"/>
</dbReference>
<reference evidence="1" key="2">
    <citation type="submission" date="2021-09" db="EMBL/GenBank/DDBJ databases">
        <authorList>
            <person name="Gilroy R."/>
        </authorList>
    </citation>
    <scope>NUCLEOTIDE SEQUENCE</scope>
    <source>
        <strain evidence="1">ChiBcec21-2208</strain>
    </source>
</reference>
<dbReference type="GO" id="GO:0005829">
    <property type="term" value="C:cytosol"/>
    <property type="evidence" value="ECO:0007669"/>
    <property type="project" value="TreeGrafter"/>
</dbReference>
<dbReference type="EMBL" id="DYVE01000343">
    <property type="protein sequence ID" value="HJG29655.1"/>
    <property type="molecule type" value="Genomic_DNA"/>
</dbReference>
<dbReference type="SUPFAM" id="SSF51197">
    <property type="entry name" value="Clavaminate synthase-like"/>
    <property type="match status" value="1"/>
</dbReference>
<reference evidence="1" key="1">
    <citation type="journal article" date="2021" name="PeerJ">
        <title>Extensive microbial diversity within the chicken gut microbiome revealed by metagenomics and culture.</title>
        <authorList>
            <person name="Gilroy R."/>
            <person name="Ravi A."/>
            <person name="Getino M."/>
            <person name="Pursley I."/>
            <person name="Horton D.L."/>
            <person name="Alikhan N.F."/>
            <person name="Baker D."/>
            <person name="Gharbi K."/>
            <person name="Hall N."/>
            <person name="Watson M."/>
            <person name="Adriaenssens E.M."/>
            <person name="Foster-Nyarko E."/>
            <person name="Jarju S."/>
            <person name="Secka A."/>
            <person name="Antonio M."/>
            <person name="Oren A."/>
            <person name="Chaudhuri R.R."/>
            <person name="La Ragione R."/>
            <person name="Hildebrand F."/>
            <person name="Pallen M.J."/>
        </authorList>
    </citation>
    <scope>NUCLEOTIDE SEQUENCE</scope>
    <source>
        <strain evidence="1">ChiBcec21-2208</strain>
    </source>
</reference>
<dbReference type="AlphaFoldDB" id="A0A921IPM1"/>
<evidence type="ECO:0000313" key="1">
    <source>
        <dbReference type="EMBL" id="HJG29655.1"/>
    </source>
</evidence>
<organism evidence="1 2">
    <name type="scientific">Subdoligranulum variabile</name>
    <dbReference type="NCBI Taxonomy" id="214851"/>
    <lineage>
        <taxon>Bacteria</taxon>
        <taxon>Bacillati</taxon>
        <taxon>Bacillota</taxon>
        <taxon>Clostridia</taxon>
        <taxon>Eubacteriales</taxon>
        <taxon>Oscillospiraceae</taxon>
        <taxon>Subdoligranulum</taxon>
    </lineage>
</organism>
<comment type="caution">
    <text evidence="1">The sequence shown here is derived from an EMBL/GenBank/DDBJ whole genome shotgun (WGS) entry which is preliminary data.</text>
</comment>
<evidence type="ECO:0000313" key="2">
    <source>
        <dbReference type="Proteomes" id="UP000782880"/>
    </source>
</evidence>
<dbReference type="Proteomes" id="UP000782880">
    <property type="component" value="Unassembled WGS sequence"/>
</dbReference>
<dbReference type="PANTHER" id="PTHR34986:SF1">
    <property type="entry name" value="PROTEIN YIAL"/>
    <property type="match status" value="1"/>
</dbReference>
<name>A0A921IPM1_9FIRM</name>